<name>A0AA91GJ71_9ENTE</name>
<dbReference type="GO" id="GO:0046872">
    <property type="term" value="F:metal ion binding"/>
    <property type="evidence" value="ECO:0007669"/>
    <property type="project" value="InterPro"/>
</dbReference>
<evidence type="ECO:0000256" key="1">
    <source>
        <dbReference type="SAM" id="SignalP"/>
    </source>
</evidence>
<sequence>MIKMKTRKKLLLLLTSLCLAYSFAPNVVQAEESISEQQTKSSMLSVQFLGTNDFHGALSEAASLSSNLAQEKNNFINQFPEGLSMRVQAGDMVGSSPVNSSLLQDEPTIKVMNKMNFDFGTLGNHEFDEGLEEFNRILTGTAPKKGQFNLETENYPREASSQQILIANVLKKMTRRFHIIGSRML</sequence>
<evidence type="ECO:0008006" key="4">
    <source>
        <dbReference type="Google" id="ProtNLM"/>
    </source>
</evidence>
<dbReference type="AlphaFoldDB" id="A0AA91GJ71"/>
<feature type="chain" id="PRO_5041724865" description="Calcineurin-like phosphoesterase domain-containing protein" evidence="1">
    <location>
        <begin position="31"/>
        <end position="185"/>
    </location>
</feature>
<organism evidence="2 3">
    <name type="scientific">Enterococcus silesiacus</name>
    <dbReference type="NCBI Taxonomy" id="332949"/>
    <lineage>
        <taxon>Bacteria</taxon>
        <taxon>Bacillati</taxon>
        <taxon>Bacillota</taxon>
        <taxon>Bacilli</taxon>
        <taxon>Lactobacillales</taxon>
        <taxon>Enterococcaceae</taxon>
        <taxon>Enterococcus</taxon>
    </lineage>
</organism>
<dbReference type="GO" id="GO:0009166">
    <property type="term" value="P:nucleotide catabolic process"/>
    <property type="evidence" value="ECO:0007669"/>
    <property type="project" value="InterPro"/>
</dbReference>
<dbReference type="GO" id="GO:0008768">
    <property type="term" value="F:UDP-sugar diphosphatase activity"/>
    <property type="evidence" value="ECO:0007669"/>
    <property type="project" value="TreeGrafter"/>
</dbReference>
<dbReference type="InterPro" id="IPR029052">
    <property type="entry name" value="Metallo-depent_PP-like"/>
</dbReference>
<dbReference type="GO" id="GO:0030288">
    <property type="term" value="C:outer membrane-bounded periplasmic space"/>
    <property type="evidence" value="ECO:0007669"/>
    <property type="project" value="TreeGrafter"/>
</dbReference>
<dbReference type="Proteomes" id="UP000183039">
    <property type="component" value="Unassembled WGS sequence"/>
</dbReference>
<dbReference type="InterPro" id="IPR006146">
    <property type="entry name" value="5'-Nucleotdase_CS"/>
</dbReference>
<proteinExistence type="predicted"/>
<dbReference type="SUPFAM" id="SSF56300">
    <property type="entry name" value="Metallo-dependent phosphatases"/>
    <property type="match status" value="1"/>
</dbReference>
<dbReference type="InterPro" id="IPR006179">
    <property type="entry name" value="5_nucleotidase/apyrase"/>
</dbReference>
<reference evidence="2 3" key="1">
    <citation type="submission" date="2014-12" db="EMBL/GenBank/DDBJ databases">
        <title>Draft genome sequences of 29 type strains of Enterococci.</title>
        <authorList>
            <person name="Zhong Z."/>
            <person name="Sun Z."/>
            <person name="Liu W."/>
            <person name="Zhang W."/>
            <person name="Zhang H."/>
        </authorList>
    </citation>
    <scope>NUCLEOTIDE SEQUENCE [LARGE SCALE GENOMIC DNA]</scope>
    <source>
        <strain evidence="2 3">DSM 22801</strain>
    </source>
</reference>
<evidence type="ECO:0000313" key="2">
    <source>
        <dbReference type="EMBL" id="OJG90450.1"/>
    </source>
</evidence>
<keyword evidence="1" id="KW-0732">Signal</keyword>
<feature type="signal peptide" evidence="1">
    <location>
        <begin position="1"/>
        <end position="30"/>
    </location>
</feature>
<accession>A0AA91GJ71</accession>
<comment type="caution">
    <text evidence="2">The sequence shown here is derived from an EMBL/GenBank/DDBJ whole genome shotgun (WGS) entry which is preliminary data.</text>
</comment>
<dbReference type="PANTHER" id="PTHR11575">
    <property type="entry name" value="5'-NUCLEOTIDASE-RELATED"/>
    <property type="match status" value="1"/>
</dbReference>
<protein>
    <recommendedName>
        <fullName evidence="4">Calcineurin-like phosphoesterase domain-containing protein</fullName>
    </recommendedName>
</protein>
<dbReference type="GO" id="GO:0008253">
    <property type="term" value="F:5'-nucleotidase activity"/>
    <property type="evidence" value="ECO:0007669"/>
    <property type="project" value="TreeGrafter"/>
</dbReference>
<dbReference type="Gene3D" id="3.60.21.10">
    <property type="match status" value="1"/>
</dbReference>
<gene>
    <name evidence="2" type="ORF">RV15_GL001141</name>
</gene>
<evidence type="ECO:0000313" key="3">
    <source>
        <dbReference type="Proteomes" id="UP000183039"/>
    </source>
</evidence>
<dbReference type="EMBL" id="JXLC01000019">
    <property type="protein sequence ID" value="OJG90450.1"/>
    <property type="molecule type" value="Genomic_DNA"/>
</dbReference>
<dbReference type="GO" id="GO:0000166">
    <property type="term" value="F:nucleotide binding"/>
    <property type="evidence" value="ECO:0007669"/>
    <property type="project" value="InterPro"/>
</dbReference>
<dbReference type="PROSITE" id="PS00786">
    <property type="entry name" value="5_NUCLEOTIDASE_2"/>
    <property type="match status" value="1"/>
</dbReference>
<dbReference type="PANTHER" id="PTHR11575:SF24">
    <property type="entry name" value="5'-NUCLEOTIDASE"/>
    <property type="match status" value="1"/>
</dbReference>